<dbReference type="PANTHER" id="PTHR40080">
    <property type="entry name" value="LMO1763 PROTEIN"/>
    <property type="match status" value="1"/>
</dbReference>
<dbReference type="AlphaFoldDB" id="A0A1G1XXV8"/>
<evidence type="ECO:0000313" key="1">
    <source>
        <dbReference type="EMBL" id="OGY44426.1"/>
    </source>
</evidence>
<proteinExistence type="predicted"/>
<dbReference type="EMBL" id="MHIB01000016">
    <property type="protein sequence ID" value="OGY44426.1"/>
    <property type="molecule type" value="Genomic_DNA"/>
</dbReference>
<dbReference type="Pfam" id="PF01371">
    <property type="entry name" value="Trp_repressor"/>
    <property type="match status" value="1"/>
</dbReference>
<reference evidence="1 2" key="1">
    <citation type="journal article" date="2016" name="Nat. Commun.">
        <title>Thousands of microbial genomes shed light on interconnected biogeochemical processes in an aquifer system.</title>
        <authorList>
            <person name="Anantharaman K."/>
            <person name="Brown C.T."/>
            <person name="Hug L.A."/>
            <person name="Sharon I."/>
            <person name="Castelle C.J."/>
            <person name="Probst A.J."/>
            <person name="Thomas B.C."/>
            <person name="Singh A."/>
            <person name="Wilkins M.J."/>
            <person name="Karaoz U."/>
            <person name="Brodie E.L."/>
            <person name="Williams K.H."/>
            <person name="Hubbard S.S."/>
            <person name="Banfield J.F."/>
        </authorList>
    </citation>
    <scope>NUCLEOTIDE SEQUENCE [LARGE SCALE GENOMIC DNA]</scope>
</reference>
<evidence type="ECO:0000313" key="2">
    <source>
        <dbReference type="Proteomes" id="UP000178930"/>
    </source>
</evidence>
<dbReference type="PIRSF" id="PIRSF012508">
    <property type="entry name" value="YerC"/>
    <property type="match status" value="1"/>
</dbReference>
<dbReference type="SUPFAM" id="SSF48295">
    <property type="entry name" value="TrpR-like"/>
    <property type="match status" value="1"/>
</dbReference>
<gene>
    <name evidence="1" type="ORF">A2729_02065</name>
</gene>
<dbReference type="PANTHER" id="PTHR40080:SF1">
    <property type="entry name" value="TRPR-LIKE PROTEIN YERC_YECD"/>
    <property type="match status" value="1"/>
</dbReference>
<protein>
    <recommendedName>
        <fullName evidence="3">TrpR like protein, YerC/YecD</fullName>
    </recommendedName>
</protein>
<dbReference type="STRING" id="1797532.A2729_02065"/>
<comment type="caution">
    <text evidence="1">The sequence shown here is derived from an EMBL/GenBank/DDBJ whole genome shotgun (WGS) entry which is preliminary data.</text>
</comment>
<dbReference type="GO" id="GO:0043565">
    <property type="term" value="F:sequence-specific DNA binding"/>
    <property type="evidence" value="ECO:0007669"/>
    <property type="project" value="InterPro"/>
</dbReference>
<dbReference type="GO" id="GO:0003700">
    <property type="term" value="F:DNA-binding transcription factor activity"/>
    <property type="evidence" value="ECO:0007669"/>
    <property type="project" value="InterPro"/>
</dbReference>
<name>A0A1G1XXV8_9BACT</name>
<dbReference type="NCBIfam" id="TIGR02531">
    <property type="entry name" value="yecD_yerC"/>
    <property type="match status" value="1"/>
</dbReference>
<evidence type="ECO:0008006" key="3">
    <source>
        <dbReference type="Google" id="ProtNLM"/>
    </source>
</evidence>
<dbReference type="InterPro" id="IPR038116">
    <property type="entry name" value="TrpR-like_sf"/>
</dbReference>
<sequence length="97" mass="11303">MKGKHLGKNNETFELYKAILKLKGLDECKRFFRDLCTLEEIIEISKRWQAVRLLAQDKSYLEIAKKTGLSTTTVARVAYWLYSGTGGYKLMLRRIKN</sequence>
<dbReference type="InterPro" id="IPR013368">
    <property type="entry name" value="YecD_YerC"/>
</dbReference>
<organism evidence="1 2">
    <name type="scientific">Candidatus Buchananbacteria bacterium RIFCSPHIGHO2_01_FULL_39_14</name>
    <dbReference type="NCBI Taxonomy" id="1797532"/>
    <lineage>
        <taxon>Bacteria</taxon>
        <taxon>Candidatus Buchananiibacteriota</taxon>
    </lineage>
</organism>
<dbReference type="InterPro" id="IPR000831">
    <property type="entry name" value="Trp_repress"/>
</dbReference>
<dbReference type="Proteomes" id="UP000178930">
    <property type="component" value="Unassembled WGS sequence"/>
</dbReference>
<dbReference type="InterPro" id="IPR010921">
    <property type="entry name" value="Trp_repressor/repl_initiator"/>
</dbReference>
<accession>A0A1G1XXV8</accession>
<dbReference type="Gene3D" id="1.10.1270.10">
    <property type="entry name" value="TrpR-like"/>
    <property type="match status" value="1"/>
</dbReference>